<dbReference type="SUPFAM" id="SSF55920">
    <property type="entry name" value="Creatinase/aminopeptidase"/>
    <property type="match status" value="1"/>
</dbReference>
<feature type="domain" description="Peptidase M24" evidence="2">
    <location>
        <begin position="230"/>
        <end position="370"/>
    </location>
</feature>
<dbReference type="GeneID" id="74528565"/>
<reference evidence="3" key="1">
    <citation type="submission" date="2021-07" db="EMBL/GenBank/DDBJ databases">
        <title>Studies on halocins as antimicrobial molecules from haloarchaea.</title>
        <authorList>
            <person name="Kumar S."/>
            <person name="Khare S.K."/>
        </authorList>
    </citation>
    <scope>NUCLEOTIDE SEQUENCE</scope>
    <source>
        <strain evidence="3">NCIM 5678</strain>
    </source>
</reference>
<dbReference type="Pfam" id="PF00557">
    <property type="entry name" value="Peptidase_M24"/>
    <property type="match status" value="1"/>
</dbReference>
<dbReference type="InterPro" id="IPR000994">
    <property type="entry name" value="Pept_M24"/>
</dbReference>
<dbReference type="Proteomes" id="UP001058330">
    <property type="component" value="Chromosome"/>
</dbReference>
<keyword evidence="4" id="KW-1185">Reference proteome</keyword>
<sequence length="392" mass="40757">MPFGPRGGDALDAALDDRDALGFVFIGRGPDPNLRYLTGREFDTTVVYVRVAGESHLRVPSTIETPEIPGVTTRIDDKPPGKAAAAVLDSEATSGTVLAPQTIPHDAALHLESAGYDLASTPVLSEVRAVKDDDERAAIETVQRAARRGIARAAEILADATDANATDDDTAHTADDDGTLVWDGAPLSTERIRRQVNVALAIEGVDAAGATSVDVGGQAERETAEADSDHDTSAVVLRADDPVVVSVAPRGRDGYRGALARTFVVDADGGWERRAHVACDAARDVALVEAGPGADAAFVGSEIRAETAAFGFSPSEEVARDVGGGIGLSLRESPPLDGDTELAAGNVVRVRTAVSDPENGRIELVDVMAIDDDGPTFLGDPPTSLDPAAWSQ</sequence>
<evidence type="ECO:0000313" key="4">
    <source>
        <dbReference type="Proteomes" id="UP001058330"/>
    </source>
</evidence>
<proteinExistence type="predicted"/>
<dbReference type="InterPro" id="IPR050659">
    <property type="entry name" value="Peptidase_M24B"/>
</dbReference>
<accession>A0ABY5RI08</accession>
<dbReference type="CDD" id="cd01066">
    <property type="entry name" value="APP_MetAP"/>
    <property type="match status" value="1"/>
</dbReference>
<dbReference type="RefSeq" id="WP_258303234.1">
    <property type="nucleotide sequence ID" value="NZ_CP078063.1"/>
</dbReference>
<dbReference type="EMBL" id="CP078063">
    <property type="protein sequence ID" value="UVE51553.1"/>
    <property type="molecule type" value="Genomic_DNA"/>
</dbReference>
<dbReference type="InterPro" id="IPR036005">
    <property type="entry name" value="Creatinase/aminopeptidase-like"/>
</dbReference>
<evidence type="ECO:0000256" key="1">
    <source>
        <dbReference type="SAM" id="MobiDB-lite"/>
    </source>
</evidence>
<evidence type="ECO:0000259" key="2">
    <source>
        <dbReference type="Pfam" id="PF00557"/>
    </source>
</evidence>
<dbReference type="PANTHER" id="PTHR46112">
    <property type="entry name" value="AMINOPEPTIDASE"/>
    <property type="match status" value="1"/>
</dbReference>
<dbReference type="PANTHER" id="PTHR46112:SF2">
    <property type="entry name" value="XAA-PRO AMINOPEPTIDASE P-RELATED"/>
    <property type="match status" value="1"/>
</dbReference>
<name>A0ABY5RI08_HALLR</name>
<organism evidence="3 4">
    <name type="scientific">Haloferax larsenii</name>
    <dbReference type="NCBI Taxonomy" id="302484"/>
    <lineage>
        <taxon>Archaea</taxon>
        <taxon>Methanobacteriati</taxon>
        <taxon>Methanobacteriota</taxon>
        <taxon>Stenosarchaea group</taxon>
        <taxon>Halobacteria</taxon>
        <taxon>Halobacteriales</taxon>
        <taxon>Haloferacaceae</taxon>
        <taxon>Haloferax</taxon>
    </lineage>
</organism>
<evidence type="ECO:0000313" key="3">
    <source>
        <dbReference type="EMBL" id="UVE51553.1"/>
    </source>
</evidence>
<feature type="region of interest" description="Disordered" evidence="1">
    <location>
        <begin position="373"/>
        <end position="392"/>
    </location>
</feature>
<protein>
    <submittedName>
        <fullName evidence="3">M24 family metallopeptidase</fullName>
    </submittedName>
</protein>
<gene>
    <name evidence="3" type="ORF">KU306_06665</name>
</gene>
<dbReference type="Gene3D" id="3.90.230.10">
    <property type="entry name" value="Creatinase/methionine aminopeptidase superfamily"/>
    <property type="match status" value="1"/>
</dbReference>